<dbReference type="Pfam" id="PF13641">
    <property type="entry name" value="Glyco_tranf_2_3"/>
    <property type="match status" value="1"/>
</dbReference>
<keyword evidence="6 8" id="KW-0472">Membrane</keyword>
<comment type="subcellular location">
    <subcellularLocation>
        <location evidence="1">Membrane</location>
        <topology evidence="1">Multi-pass membrane protein</topology>
    </subcellularLocation>
</comment>
<evidence type="ECO:0000256" key="4">
    <source>
        <dbReference type="ARBA" id="ARBA00022692"/>
    </source>
</evidence>
<name>A0A9W6NCP9_9HYPH</name>
<reference evidence="9" key="2">
    <citation type="submission" date="2023-01" db="EMBL/GenBank/DDBJ databases">
        <authorList>
            <person name="Sun Q."/>
            <person name="Evtushenko L."/>
        </authorList>
    </citation>
    <scope>NUCLEOTIDE SEQUENCE</scope>
    <source>
        <strain evidence="9">VKM B-2789</strain>
    </source>
</reference>
<feature type="transmembrane region" description="Helical" evidence="8">
    <location>
        <begin position="374"/>
        <end position="397"/>
    </location>
</feature>
<dbReference type="GO" id="GO:0005886">
    <property type="term" value="C:plasma membrane"/>
    <property type="evidence" value="ECO:0007669"/>
    <property type="project" value="TreeGrafter"/>
</dbReference>
<dbReference type="PANTHER" id="PTHR43867">
    <property type="entry name" value="CELLULOSE SYNTHASE CATALYTIC SUBUNIT A [UDP-FORMING]"/>
    <property type="match status" value="1"/>
</dbReference>
<proteinExistence type="predicted"/>
<evidence type="ECO:0000256" key="3">
    <source>
        <dbReference type="ARBA" id="ARBA00022679"/>
    </source>
</evidence>
<dbReference type="InterPro" id="IPR029044">
    <property type="entry name" value="Nucleotide-diphossugar_trans"/>
</dbReference>
<dbReference type="GO" id="GO:0016758">
    <property type="term" value="F:hexosyltransferase activity"/>
    <property type="evidence" value="ECO:0007669"/>
    <property type="project" value="TreeGrafter"/>
</dbReference>
<dbReference type="SUPFAM" id="SSF53448">
    <property type="entry name" value="Nucleotide-diphospho-sugar transferases"/>
    <property type="match status" value="1"/>
</dbReference>
<feature type="transmembrane region" description="Helical" evidence="8">
    <location>
        <begin position="518"/>
        <end position="538"/>
    </location>
</feature>
<feature type="transmembrane region" description="Helical" evidence="8">
    <location>
        <begin position="403"/>
        <end position="424"/>
    </location>
</feature>
<evidence type="ECO:0000313" key="9">
    <source>
        <dbReference type="EMBL" id="GLK85811.1"/>
    </source>
</evidence>
<evidence type="ECO:0000256" key="5">
    <source>
        <dbReference type="ARBA" id="ARBA00022989"/>
    </source>
</evidence>
<feature type="region of interest" description="Disordered" evidence="7">
    <location>
        <begin position="624"/>
        <end position="648"/>
    </location>
</feature>
<dbReference type="PANTHER" id="PTHR43867:SF2">
    <property type="entry name" value="CELLULOSE SYNTHASE CATALYTIC SUBUNIT A [UDP-FORMING]"/>
    <property type="match status" value="1"/>
</dbReference>
<feature type="transmembrane region" description="Helical" evidence="8">
    <location>
        <begin position="74"/>
        <end position="96"/>
    </location>
</feature>
<accession>A0A9W6NCP9</accession>
<organism evidence="9 10">
    <name type="scientific">Ancylobacter defluvii</name>
    <dbReference type="NCBI Taxonomy" id="1282440"/>
    <lineage>
        <taxon>Bacteria</taxon>
        <taxon>Pseudomonadati</taxon>
        <taxon>Pseudomonadota</taxon>
        <taxon>Alphaproteobacteria</taxon>
        <taxon>Hyphomicrobiales</taxon>
        <taxon>Xanthobacteraceae</taxon>
        <taxon>Ancylobacter</taxon>
    </lineage>
</organism>
<reference evidence="9" key="1">
    <citation type="journal article" date="2014" name="Int. J. Syst. Evol. Microbiol.">
        <title>Complete genome sequence of Corynebacterium casei LMG S-19264T (=DSM 44701T), isolated from a smear-ripened cheese.</title>
        <authorList>
            <consortium name="US DOE Joint Genome Institute (JGI-PGF)"/>
            <person name="Walter F."/>
            <person name="Albersmeier A."/>
            <person name="Kalinowski J."/>
            <person name="Ruckert C."/>
        </authorList>
    </citation>
    <scope>NUCLEOTIDE SEQUENCE</scope>
    <source>
        <strain evidence="9">VKM B-2789</strain>
    </source>
</reference>
<feature type="compositionally biased region" description="Basic residues" evidence="7">
    <location>
        <begin position="637"/>
        <end position="648"/>
    </location>
</feature>
<protein>
    <submittedName>
        <fullName evidence="9">N-acetylglucosaminyltransferase</fullName>
    </submittedName>
</protein>
<evidence type="ECO:0000256" key="7">
    <source>
        <dbReference type="SAM" id="MobiDB-lite"/>
    </source>
</evidence>
<sequence>MTRDPRLLFAAADDRPGEFMDRRIYNRPCAGLMPLLARGQRVELLLAIAAWTSAFLFFWLWWFDPAHIDGVWRFVFASLPFAWLTLMPIYFFSVFIGSRKPAGTTLLPAGTRVAMVVTKAPSEPFEVVAQTLEAMLAQPYPHDTWLADEDPSDETLAWCAEHGVRVSTRKGVAAYQRQDWPRRVRCKEGNLAYFYDHFGYELYDFVVQMDADHVPTPHYLERMLAPFGNQRIGYVSAPSICNRNARQSWAARARLYAEASMHGPLQAGYTGGWAPLCIGSHYAVRTEALKEIGGLGPELAEDHSTTLMMNARGWRGVHAIDAIAHGDGPRTFADLATQEFQWSRSLVTILLRYSPELVPMLPARLRFQFLFCQFWYPLYSGIWAFLFLMPVVALATGEHFANVTYLDFAVHYVPMSVVLLFMIYRWRASGWLRPVDSRLLSWEEILFVLAKWPWSLLGTLYALRDWATGSFVDFRVTPKGKVGVDPVPLRVLAPYAVISAGSAAAPLVFGNAGSASGFYIFAIFNALLYAVLIVVILVRHGIENPIRRRAGLRGAAHAGLAVGLMTLPLAAAVQRGPEGLGALAWGAMPISYTRTVFSAAGAGMGRGAFRLIFIPPWIEKDAGPSTPAATVKDAPKRQRNGRASGRPK</sequence>
<evidence type="ECO:0000256" key="1">
    <source>
        <dbReference type="ARBA" id="ARBA00004141"/>
    </source>
</evidence>
<dbReference type="AlphaFoldDB" id="A0A9W6NCP9"/>
<keyword evidence="10" id="KW-1185">Reference proteome</keyword>
<dbReference type="Gene3D" id="3.90.550.10">
    <property type="entry name" value="Spore Coat Polysaccharide Biosynthesis Protein SpsA, Chain A"/>
    <property type="match status" value="1"/>
</dbReference>
<dbReference type="Proteomes" id="UP001143330">
    <property type="component" value="Unassembled WGS sequence"/>
</dbReference>
<evidence type="ECO:0000313" key="10">
    <source>
        <dbReference type="Proteomes" id="UP001143330"/>
    </source>
</evidence>
<comment type="caution">
    <text evidence="9">The sequence shown here is derived from an EMBL/GenBank/DDBJ whole genome shotgun (WGS) entry which is preliminary data.</text>
</comment>
<keyword evidence="4 8" id="KW-0812">Transmembrane</keyword>
<feature type="transmembrane region" description="Helical" evidence="8">
    <location>
        <begin position="42"/>
        <end position="62"/>
    </location>
</feature>
<evidence type="ECO:0000256" key="2">
    <source>
        <dbReference type="ARBA" id="ARBA00022676"/>
    </source>
</evidence>
<keyword evidence="3" id="KW-0808">Transferase</keyword>
<dbReference type="EMBL" id="BSFM01000017">
    <property type="protein sequence ID" value="GLK85811.1"/>
    <property type="molecule type" value="Genomic_DNA"/>
</dbReference>
<feature type="transmembrane region" description="Helical" evidence="8">
    <location>
        <begin position="550"/>
        <end position="571"/>
    </location>
</feature>
<keyword evidence="5 8" id="KW-1133">Transmembrane helix</keyword>
<evidence type="ECO:0000256" key="6">
    <source>
        <dbReference type="ARBA" id="ARBA00023136"/>
    </source>
</evidence>
<evidence type="ECO:0000256" key="8">
    <source>
        <dbReference type="SAM" id="Phobius"/>
    </source>
</evidence>
<gene>
    <name evidence="9" type="ORF">GCM10017653_38810</name>
</gene>
<dbReference type="InterPro" id="IPR050321">
    <property type="entry name" value="Glycosyltr_2/OpgH_subfam"/>
</dbReference>
<keyword evidence="2 9" id="KW-0328">Glycosyltransferase</keyword>